<evidence type="ECO:0000313" key="2">
    <source>
        <dbReference type="EMBL" id="KAJ3490101.1"/>
    </source>
</evidence>
<sequence>MLASITSMVLPLALAATSWALPAMFNLNIPRSVPGPQCDGLGPGAFDIAYNFTLAAYNTTFPNANSTGSPLVLGQAGAIPGASFKVLSTYASYPYNEYPNLSLLSGALIPNARGVIAGGVNVTVGQTLGFIATNLNPPTPAPIYCGVGNHHLIFRTPNSHFESLIVTSNSSQEDYKLREGARGRLAIVQIEILGIKPSPQALVTRASLCPATTTFSSPRSLLSPSLQYLDTRRVLVLSSLLISPSIYGSQFTHCYLEELSCRPLGQEVPVLGISAIIPLTTPLGNANS</sequence>
<comment type="caution">
    <text evidence="2">The sequence shown here is derived from an EMBL/GenBank/DDBJ whole genome shotgun (WGS) entry which is preliminary data.</text>
</comment>
<keyword evidence="1" id="KW-0732">Signal</keyword>
<keyword evidence="3" id="KW-1185">Reference proteome</keyword>
<protein>
    <submittedName>
        <fullName evidence="2">Uncharacterized protein</fullName>
    </submittedName>
</protein>
<feature type="signal peptide" evidence="1">
    <location>
        <begin position="1"/>
        <end position="20"/>
    </location>
</feature>
<evidence type="ECO:0000313" key="3">
    <source>
        <dbReference type="Proteomes" id="UP001212997"/>
    </source>
</evidence>
<proteinExistence type="predicted"/>
<name>A0AAD5VEF6_9APHY</name>
<reference evidence="2" key="1">
    <citation type="submission" date="2022-07" db="EMBL/GenBank/DDBJ databases">
        <title>Genome Sequence of Physisporinus lineatus.</title>
        <authorList>
            <person name="Buettner E."/>
        </authorList>
    </citation>
    <scope>NUCLEOTIDE SEQUENCE</scope>
    <source>
        <strain evidence="2">VT162</strain>
    </source>
</reference>
<gene>
    <name evidence="2" type="ORF">NLI96_g1685</name>
</gene>
<dbReference type="EMBL" id="JANAWD010000033">
    <property type="protein sequence ID" value="KAJ3490101.1"/>
    <property type="molecule type" value="Genomic_DNA"/>
</dbReference>
<organism evidence="2 3">
    <name type="scientific">Meripilus lineatus</name>
    <dbReference type="NCBI Taxonomy" id="2056292"/>
    <lineage>
        <taxon>Eukaryota</taxon>
        <taxon>Fungi</taxon>
        <taxon>Dikarya</taxon>
        <taxon>Basidiomycota</taxon>
        <taxon>Agaricomycotina</taxon>
        <taxon>Agaricomycetes</taxon>
        <taxon>Polyporales</taxon>
        <taxon>Meripilaceae</taxon>
        <taxon>Meripilus</taxon>
    </lineage>
</organism>
<dbReference type="AlphaFoldDB" id="A0AAD5VEF6"/>
<dbReference type="Proteomes" id="UP001212997">
    <property type="component" value="Unassembled WGS sequence"/>
</dbReference>
<evidence type="ECO:0000256" key="1">
    <source>
        <dbReference type="SAM" id="SignalP"/>
    </source>
</evidence>
<accession>A0AAD5VEF6</accession>
<feature type="chain" id="PRO_5042022828" evidence="1">
    <location>
        <begin position="21"/>
        <end position="288"/>
    </location>
</feature>